<reference evidence="1 2" key="1">
    <citation type="journal article" date="2021" name="Front. Genet.">
        <title>Chromosome-Level Genome Assembly Reveals Significant Gene Expansion in the Toll and IMD Signaling Pathways of Dendrolimus kikuchii.</title>
        <authorList>
            <person name="Zhou J."/>
            <person name="Wu P."/>
            <person name="Xiong Z."/>
            <person name="Liu N."/>
            <person name="Zhao N."/>
            <person name="Ji M."/>
            <person name="Qiu Y."/>
            <person name="Yang B."/>
        </authorList>
    </citation>
    <scope>NUCLEOTIDE SEQUENCE [LARGE SCALE GENOMIC DNA]</scope>
    <source>
        <strain evidence="1">Ann1</strain>
    </source>
</reference>
<protein>
    <submittedName>
        <fullName evidence="1">Uncharacterized protein</fullName>
    </submittedName>
</protein>
<proteinExistence type="predicted"/>
<sequence>MRVWLVLGLLAAAYAKHEEYIGWKSYYIGVTSLDQLKTFRSLADQYDVDVLSPPITQREGVVLVKPEYQEGFTKALETFGVTYRVHADDIKARLDYDDMLIEARNNETMARNGARMPYDNYQEWEVIDAYIDDIAERFPSTVTLVVGGTSFEGRPIKYLKISTTNFEDTSKPVIFIEGGIHAREWISPPTVTWAIKKLTEDLTEPDLLERFDWILLPVSNPDGYIHTTTSRFWRKTRSTDHNLGFMCPGVDGNRNYDFYWNTVGVSSNPCADTYPGTRAFSEPETRVVRDVINTYLSRMALFLTMHSYGSMILYPWGHDGTLSNNALALQIVGVAMAETITSQQISYFPRYVVGNSVLVIGYAASGAAEDYAHSVGVPLSYTYELPGLGGGFQGFHLNPRYIEQVCRDTWAGIAVGVRRAGDILSK</sequence>
<name>A0ACC1CM10_9NEOP</name>
<gene>
    <name evidence="1" type="ORF">K1T71_011661</name>
</gene>
<dbReference type="Proteomes" id="UP000824533">
    <property type="component" value="Linkage Group LG21"/>
</dbReference>
<evidence type="ECO:0000313" key="1">
    <source>
        <dbReference type="EMBL" id="KAJ0172522.1"/>
    </source>
</evidence>
<organism evidence="1 2">
    <name type="scientific">Dendrolimus kikuchii</name>
    <dbReference type="NCBI Taxonomy" id="765133"/>
    <lineage>
        <taxon>Eukaryota</taxon>
        <taxon>Metazoa</taxon>
        <taxon>Ecdysozoa</taxon>
        <taxon>Arthropoda</taxon>
        <taxon>Hexapoda</taxon>
        <taxon>Insecta</taxon>
        <taxon>Pterygota</taxon>
        <taxon>Neoptera</taxon>
        <taxon>Endopterygota</taxon>
        <taxon>Lepidoptera</taxon>
        <taxon>Glossata</taxon>
        <taxon>Ditrysia</taxon>
        <taxon>Bombycoidea</taxon>
        <taxon>Lasiocampidae</taxon>
        <taxon>Dendrolimus</taxon>
    </lineage>
</organism>
<evidence type="ECO:0000313" key="2">
    <source>
        <dbReference type="Proteomes" id="UP000824533"/>
    </source>
</evidence>
<accession>A0ACC1CM10</accession>
<comment type="caution">
    <text evidence="1">The sequence shown here is derived from an EMBL/GenBank/DDBJ whole genome shotgun (WGS) entry which is preliminary data.</text>
</comment>
<keyword evidence="2" id="KW-1185">Reference proteome</keyword>
<dbReference type="EMBL" id="CM034407">
    <property type="protein sequence ID" value="KAJ0172522.1"/>
    <property type="molecule type" value="Genomic_DNA"/>
</dbReference>